<dbReference type="InterPro" id="IPR008266">
    <property type="entry name" value="Tyr_kinase_AS"/>
</dbReference>
<feature type="domain" description="FERM" evidence="12">
    <location>
        <begin position="46"/>
        <end position="402"/>
    </location>
</feature>
<evidence type="ECO:0000313" key="13">
    <source>
        <dbReference type="EMBL" id="KAL3887124.1"/>
    </source>
</evidence>
<evidence type="ECO:0000256" key="7">
    <source>
        <dbReference type="ARBA" id="ARBA00023136"/>
    </source>
</evidence>
<organism evidence="13 14">
    <name type="scientific">Sinanodonta woodiana</name>
    <name type="common">Chinese pond mussel</name>
    <name type="synonym">Anodonta woodiana</name>
    <dbReference type="NCBI Taxonomy" id="1069815"/>
    <lineage>
        <taxon>Eukaryota</taxon>
        <taxon>Metazoa</taxon>
        <taxon>Spiralia</taxon>
        <taxon>Lophotrochozoa</taxon>
        <taxon>Mollusca</taxon>
        <taxon>Bivalvia</taxon>
        <taxon>Autobranchia</taxon>
        <taxon>Heteroconchia</taxon>
        <taxon>Palaeoheterodonta</taxon>
        <taxon>Unionida</taxon>
        <taxon>Unionoidea</taxon>
        <taxon>Unionidae</taxon>
        <taxon>Unioninae</taxon>
        <taxon>Sinanodonta</taxon>
    </lineage>
</organism>
<keyword evidence="5 9" id="KW-0067">ATP-binding</keyword>
<keyword evidence="6" id="KW-0727">SH2 domain</keyword>
<evidence type="ECO:0000256" key="10">
    <source>
        <dbReference type="SAM" id="MobiDB-lite"/>
    </source>
</evidence>
<dbReference type="InterPro" id="IPR017441">
    <property type="entry name" value="Protein_kinase_ATP_BS"/>
</dbReference>
<evidence type="ECO:0000256" key="2">
    <source>
        <dbReference type="ARBA" id="ARBA00022679"/>
    </source>
</evidence>
<dbReference type="GO" id="GO:0048468">
    <property type="term" value="P:cell development"/>
    <property type="evidence" value="ECO:0007669"/>
    <property type="project" value="UniProtKB-ARBA"/>
</dbReference>
<evidence type="ECO:0000256" key="9">
    <source>
        <dbReference type="PROSITE-ProRule" id="PRU10141"/>
    </source>
</evidence>
<dbReference type="PANTHER" id="PTHR45807:SF7">
    <property type="entry name" value="TYROSINE-PROTEIN KINASE HOPSCOTCH"/>
    <property type="match status" value="1"/>
</dbReference>
<evidence type="ECO:0000313" key="14">
    <source>
        <dbReference type="Proteomes" id="UP001634394"/>
    </source>
</evidence>
<dbReference type="Proteomes" id="UP001634394">
    <property type="component" value="Unassembled WGS sequence"/>
</dbReference>
<feature type="binding site" evidence="9">
    <location>
        <position position="1008"/>
    </location>
    <ligand>
        <name>ATP</name>
        <dbReference type="ChEBI" id="CHEBI:30616"/>
    </ligand>
</feature>
<gene>
    <name evidence="13" type="ORF">ACJMK2_027078</name>
</gene>
<name>A0ABD3XLK0_SINWO</name>
<keyword evidence="14" id="KW-1185">Reference proteome</keyword>
<dbReference type="CDD" id="cd00192">
    <property type="entry name" value="PTKc"/>
    <property type="match status" value="2"/>
</dbReference>
<evidence type="ECO:0000256" key="8">
    <source>
        <dbReference type="ARBA" id="ARBA00023137"/>
    </source>
</evidence>
<dbReference type="PANTHER" id="PTHR45807">
    <property type="entry name" value="TYROSINE-PROTEIN KINASE HOPSCOTCH"/>
    <property type="match status" value="1"/>
</dbReference>
<comment type="subcellular location">
    <subcellularLocation>
        <location evidence="1">Endomembrane system</location>
    </subcellularLocation>
</comment>
<protein>
    <recommendedName>
        <fullName evidence="15">Non-specific protein-tyrosine kinase</fullName>
    </recommendedName>
</protein>
<keyword evidence="2" id="KW-0808">Transferase</keyword>
<evidence type="ECO:0000256" key="1">
    <source>
        <dbReference type="ARBA" id="ARBA00004308"/>
    </source>
</evidence>
<evidence type="ECO:0000256" key="5">
    <source>
        <dbReference type="ARBA" id="ARBA00022840"/>
    </source>
</evidence>
<feature type="compositionally biased region" description="Polar residues" evidence="10">
    <location>
        <begin position="1300"/>
        <end position="1314"/>
    </location>
</feature>
<dbReference type="GO" id="GO:0012505">
    <property type="term" value="C:endomembrane system"/>
    <property type="evidence" value="ECO:0007669"/>
    <property type="project" value="UniProtKB-SubCell"/>
</dbReference>
<accession>A0ABD3XLK0</accession>
<dbReference type="GO" id="GO:0050793">
    <property type="term" value="P:regulation of developmental process"/>
    <property type="evidence" value="ECO:0007669"/>
    <property type="project" value="UniProtKB-ARBA"/>
</dbReference>
<dbReference type="PROSITE" id="PS00109">
    <property type="entry name" value="PROTEIN_KINASE_TYR"/>
    <property type="match status" value="2"/>
</dbReference>
<dbReference type="InterPro" id="IPR000299">
    <property type="entry name" value="FERM_domain"/>
</dbReference>
<dbReference type="InterPro" id="IPR000719">
    <property type="entry name" value="Prot_kinase_dom"/>
</dbReference>
<evidence type="ECO:0000256" key="3">
    <source>
        <dbReference type="ARBA" id="ARBA00022741"/>
    </source>
</evidence>
<dbReference type="GO" id="GO:0030182">
    <property type="term" value="P:neuron differentiation"/>
    <property type="evidence" value="ECO:0007669"/>
    <property type="project" value="UniProtKB-ARBA"/>
</dbReference>
<dbReference type="InterPro" id="IPR051286">
    <property type="entry name" value="JAK"/>
</dbReference>
<dbReference type="PRINTS" id="PR00109">
    <property type="entry name" value="TYRKINASE"/>
</dbReference>
<dbReference type="Pfam" id="PF07714">
    <property type="entry name" value="PK_Tyr_Ser-Thr"/>
    <property type="match status" value="3"/>
</dbReference>
<evidence type="ECO:0000259" key="11">
    <source>
        <dbReference type="PROSITE" id="PS50011"/>
    </source>
</evidence>
<evidence type="ECO:0000256" key="4">
    <source>
        <dbReference type="ARBA" id="ARBA00022777"/>
    </source>
</evidence>
<dbReference type="GO" id="GO:0004713">
    <property type="term" value="F:protein tyrosine kinase activity"/>
    <property type="evidence" value="ECO:0007669"/>
    <property type="project" value="UniProtKB-KW"/>
</dbReference>
<sequence>MASFIRRLRGSRSEEAITYSALNGLESEPVWIHLYCGHDGESVNVDSLHLKNEDSSQTSAFYLEPLSVEAVCKSLAKRLKISALVAKLFGIAVKNKKENTFFWKSPQDIMRKTHPSEEFYFRIRYIPLEDKLNQLLNIDVSGFNYLYFQVRDDFIHDRFTDPSCLRKDSKDNSVRDLARAILYGCAVLDMLIFLRKQTKNSEENVNDVLNNVSKFLPFSLSNISIADKFLLKSGMKDKLLNLRHQHTSQDERETQSLMTCYITKLFSKAQTSLYQEHYEAHELELGTVFNKTEESLCIISKRDVVIVIDFAERDDQRSDTYPCLHIARHSQKSTKEEVVLHAPISSLLSIDISLKEVDRKKWWRVMIRRDEGTQLIDFDSERGANSFVSGVEGIYRFTCDYYISLYEKVCPLSHKELQLMRAHGPVSDEFVKRKLEKKYKGKPEYAVLRESAASHDQFEILYFSDSKSDSLTTTSLGEITRSNTGYKVSGFDREYTDLKELIVVAIQQKISSHSIIRVPPKSGEVCDRLQDLLQYSMLELMEEEEEEEESHPNVYSSDSVKDILDVGNGHFTKVLKAVLKDEFIAVKHLRTQEVGEKYLYRCWESLQTSLNRFLSVKETRFFCTFRGIVLSSPAKVLLEYAEHGSLSSFLKTHDQQHPLFLYHLLDVAIQVAQGLLFMEDANLYHGNIHCSNILVHRYTHREMKVKIADPGLIHLYNQLPLDHLVNKRRLPWVAVELFDNLSQMTLESDVYAYGTTLWEMFSHGFNPEDVLPLSGMTYAEILAFFRSKKQIPRAVDLIIRQDDSEEVKKAKDKVVEIIQKCWTLDTMERPRPKWIVRSLNELIGSYGDTYHNYSIIPELNSAVGAAGGNVTSGIGQIGGAEASPDDVTSHIMDLSALGVEDISFTGDHPSEVRKTKSVFIPKDTAASPAITLTIKAPILQHQTSQQGVKQIPSPPVMNVKHIIREERLVLEKDKKLGQGHYGAVYRGKLYDTNHLLCTEQQPKDVAVKVLRQQMVDKYGEDFRKEARLMEQLTHENIVHFYGVCREGEYIVMEYVQLGSLLEFIQKCKQQGKSLKDQSITFCMGLARGMEYLHSKSIMHCDLAARNILLTDHHVVKISDFGLAKVLSPEKDYYRRSEDKTIPALWCSPEYIGHERKFTSKADIWSAGIVIWEIYSYGAVPNFCDSVEDFAKHGFARMSRGERLSQPLECPASMYKLMRDCWEYKPESRPSFPQMCTRLEAISKEIKTLPQNAVGGPGKTVTLTQIPPFRKELEKAENQSENTSNLGNDYSKCSPEENGENENTLANQKSGSDLNKTGPVVNGENAKSIILKDSYKNIMIKDEDVKLLDCIGKGSFSDVYRAEYDGCIVAVKCRNHDDGYGPRFRREIEILAKMQHPNIIDFLGVMTGEENQLATRFVMKYMENGALSSYLRTHRGKQSSPSLQTRLSILLDVVKGMEHLTSRKVVHGDLTASNVLLSDRLVAKVCDFGWGKEQDQDQSPYIRNSTKAQFHYLWCAPEVLKEKSYSTSSDVWSFGVTAWEVYTDADEPKLPEMEQQYKSLSEMELLHRCLIRECRLSRPQMCPQNVYNDILKACWQLEIGKRPTFTDIRRKLESLSLS</sequence>
<feature type="compositionally biased region" description="Polar residues" evidence="10">
    <location>
        <begin position="1278"/>
        <end position="1287"/>
    </location>
</feature>
<dbReference type="PROSITE" id="PS00107">
    <property type="entry name" value="PROTEIN_KINASE_ATP"/>
    <property type="match status" value="2"/>
</dbReference>
<keyword evidence="8" id="KW-0829">Tyrosine-protein kinase</keyword>
<comment type="caution">
    <text evidence="13">The sequence shown here is derived from an EMBL/GenBank/DDBJ whole genome shotgun (WGS) entry which is preliminary data.</text>
</comment>
<dbReference type="EMBL" id="JBJQND010000002">
    <property type="protein sequence ID" value="KAL3887124.1"/>
    <property type="molecule type" value="Genomic_DNA"/>
</dbReference>
<reference evidence="13 14" key="1">
    <citation type="submission" date="2024-11" db="EMBL/GenBank/DDBJ databases">
        <title>Chromosome-level genome assembly of the freshwater bivalve Anodonta woodiana.</title>
        <authorList>
            <person name="Chen X."/>
        </authorList>
    </citation>
    <scope>NUCLEOTIDE SEQUENCE [LARGE SCALE GENOMIC DNA]</scope>
    <source>
        <strain evidence="13">MN2024</strain>
        <tissue evidence="13">Gills</tissue>
    </source>
</reference>
<dbReference type="PROSITE" id="PS50011">
    <property type="entry name" value="PROTEIN_KINASE_DOM"/>
    <property type="match status" value="3"/>
</dbReference>
<evidence type="ECO:0000256" key="6">
    <source>
        <dbReference type="ARBA" id="ARBA00022999"/>
    </source>
</evidence>
<feature type="domain" description="Protein kinase" evidence="11">
    <location>
        <begin position="1344"/>
        <end position="1614"/>
    </location>
</feature>
<keyword evidence="4" id="KW-0418">Kinase</keyword>
<keyword evidence="3 9" id="KW-0547">Nucleotide-binding</keyword>
<dbReference type="FunFam" id="1.10.510.10:FF:001512">
    <property type="entry name" value="Receptor tyrosine-protein kinase erbB-2"/>
    <property type="match status" value="1"/>
</dbReference>
<feature type="region of interest" description="Disordered" evidence="10">
    <location>
        <begin position="1273"/>
        <end position="1318"/>
    </location>
</feature>
<dbReference type="PROSITE" id="PS50057">
    <property type="entry name" value="FERM_3"/>
    <property type="match status" value="1"/>
</dbReference>
<dbReference type="InterPro" id="IPR001245">
    <property type="entry name" value="Ser-Thr/Tyr_kinase_cat_dom"/>
</dbReference>
<dbReference type="SUPFAM" id="SSF56112">
    <property type="entry name" value="Protein kinase-like (PK-like)"/>
    <property type="match status" value="3"/>
</dbReference>
<dbReference type="InterPro" id="IPR011009">
    <property type="entry name" value="Kinase-like_dom_sf"/>
</dbReference>
<proteinExistence type="predicted"/>
<feature type="binding site" evidence="9">
    <location>
        <position position="1371"/>
    </location>
    <ligand>
        <name>ATP</name>
        <dbReference type="ChEBI" id="CHEBI:30616"/>
    </ligand>
</feature>
<feature type="domain" description="Protein kinase" evidence="11">
    <location>
        <begin position="560"/>
        <end position="843"/>
    </location>
</feature>
<evidence type="ECO:0000259" key="12">
    <source>
        <dbReference type="PROSITE" id="PS50057"/>
    </source>
</evidence>
<feature type="domain" description="Protein kinase" evidence="11">
    <location>
        <begin position="970"/>
        <end position="1241"/>
    </location>
</feature>
<dbReference type="GO" id="GO:0005524">
    <property type="term" value="F:ATP binding"/>
    <property type="evidence" value="ECO:0007669"/>
    <property type="project" value="UniProtKB-UniRule"/>
</dbReference>
<dbReference type="Gene3D" id="1.10.510.10">
    <property type="entry name" value="Transferase(Phosphotransferase) domain 1"/>
    <property type="match status" value="3"/>
</dbReference>
<keyword evidence="7" id="KW-0472">Membrane</keyword>
<evidence type="ECO:0008006" key="15">
    <source>
        <dbReference type="Google" id="ProtNLM"/>
    </source>
</evidence>